<dbReference type="Proteomes" id="UP001050691">
    <property type="component" value="Unassembled WGS sequence"/>
</dbReference>
<organism evidence="2 3">
    <name type="scientific">Clathrus columnatus</name>
    <dbReference type="NCBI Taxonomy" id="1419009"/>
    <lineage>
        <taxon>Eukaryota</taxon>
        <taxon>Fungi</taxon>
        <taxon>Dikarya</taxon>
        <taxon>Basidiomycota</taxon>
        <taxon>Agaricomycotina</taxon>
        <taxon>Agaricomycetes</taxon>
        <taxon>Phallomycetidae</taxon>
        <taxon>Phallales</taxon>
        <taxon>Clathraceae</taxon>
        <taxon>Clathrus</taxon>
    </lineage>
</organism>
<evidence type="ECO:0000313" key="2">
    <source>
        <dbReference type="EMBL" id="GJJ08059.1"/>
    </source>
</evidence>
<feature type="compositionally biased region" description="Low complexity" evidence="1">
    <location>
        <begin position="42"/>
        <end position="82"/>
    </location>
</feature>
<sequence>MRLSTLYFSSLYSSSQDSQRLERRKGGGGHGDGGEGGGHGSSSGHSSDGDVGSSSSTGGSSSGGSSPEDSSSGSSSSHSSSSTHPLGPRVPIISSGRTANVQSYSNGVAITSPIPAGQLFAGRIAGGGTRADIYGTSRYGSGYPGITSAGVIGRGFPFGFWPVTFGVAVTTGIISADLHDKEYGNPNNSSRPGGPLFEAPFQPMNGSETYRVLSDNTTVQSLIASIAVNCSLKMTTITAIPFNDSAQAINQPKPEQVIQYYRASSIALTLDGYNNTAVYSSNNNTPDTPLLSNLNTTFLNCINQTIGAGAPLFDGAHFIDI</sequence>
<comment type="caution">
    <text evidence="2">The sequence shown here is derived from an EMBL/GenBank/DDBJ whole genome shotgun (WGS) entry which is preliminary data.</text>
</comment>
<dbReference type="EMBL" id="BPWL01000003">
    <property type="protein sequence ID" value="GJJ08059.1"/>
    <property type="molecule type" value="Genomic_DNA"/>
</dbReference>
<protein>
    <submittedName>
        <fullName evidence="2">Uncharacterized protein</fullName>
    </submittedName>
</protein>
<dbReference type="AlphaFoldDB" id="A0AAV5A480"/>
<name>A0AAV5A480_9AGAM</name>
<evidence type="ECO:0000313" key="3">
    <source>
        <dbReference type="Proteomes" id="UP001050691"/>
    </source>
</evidence>
<keyword evidence="3" id="KW-1185">Reference proteome</keyword>
<gene>
    <name evidence="2" type="ORF">Clacol_002266</name>
</gene>
<accession>A0AAV5A480</accession>
<feature type="compositionally biased region" description="Low complexity" evidence="1">
    <location>
        <begin position="1"/>
        <end position="18"/>
    </location>
</feature>
<feature type="region of interest" description="Disordered" evidence="1">
    <location>
        <begin position="1"/>
        <end position="93"/>
    </location>
</feature>
<proteinExistence type="predicted"/>
<evidence type="ECO:0000256" key="1">
    <source>
        <dbReference type="SAM" id="MobiDB-lite"/>
    </source>
</evidence>
<reference evidence="2" key="1">
    <citation type="submission" date="2021-10" db="EMBL/GenBank/DDBJ databases">
        <title>De novo Genome Assembly of Clathrus columnatus (Basidiomycota, Fungi) Using Illumina and Nanopore Sequence Data.</title>
        <authorList>
            <person name="Ogiso-Tanaka E."/>
            <person name="Itagaki H."/>
            <person name="Hosoya T."/>
            <person name="Hosaka K."/>
        </authorList>
    </citation>
    <scope>NUCLEOTIDE SEQUENCE</scope>
    <source>
        <strain evidence="2">MO-923</strain>
    </source>
</reference>
<feature type="compositionally biased region" description="Gly residues" evidence="1">
    <location>
        <begin position="28"/>
        <end position="41"/>
    </location>
</feature>